<accession>A0A0D2EGZ7</accession>
<keyword evidence="3" id="KW-1185">Reference proteome</keyword>
<evidence type="ECO:0000313" key="2">
    <source>
        <dbReference type="EMBL" id="KIW73632.1"/>
    </source>
</evidence>
<organism evidence="2 3">
    <name type="scientific">Phialophora macrospora</name>
    <dbReference type="NCBI Taxonomy" id="1851006"/>
    <lineage>
        <taxon>Eukaryota</taxon>
        <taxon>Fungi</taxon>
        <taxon>Dikarya</taxon>
        <taxon>Ascomycota</taxon>
        <taxon>Pezizomycotina</taxon>
        <taxon>Eurotiomycetes</taxon>
        <taxon>Chaetothyriomycetidae</taxon>
        <taxon>Chaetothyriales</taxon>
        <taxon>Herpotrichiellaceae</taxon>
        <taxon>Phialophora</taxon>
    </lineage>
</organism>
<name>A0A0D2EGZ7_9EURO</name>
<evidence type="ECO:0000313" key="3">
    <source>
        <dbReference type="Proteomes" id="UP000054266"/>
    </source>
</evidence>
<reference evidence="2 3" key="1">
    <citation type="submission" date="2015-01" db="EMBL/GenBank/DDBJ databases">
        <title>The Genome Sequence of Capronia semiimmersa CBS27337.</title>
        <authorList>
            <consortium name="The Broad Institute Genomics Platform"/>
            <person name="Cuomo C."/>
            <person name="de Hoog S."/>
            <person name="Gorbushina A."/>
            <person name="Stielow B."/>
            <person name="Teixiera M."/>
            <person name="Abouelleil A."/>
            <person name="Chapman S.B."/>
            <person name="Priest M."/>
            <person name="Young S.K."/>
            <person name="Wortman J."/>
            <person name="Nusbaum C."/>
            <person name="Birren B."/>
        </authorList>
    </citation>
    <scope>NUCLEOTIDE SEQUENCE [LARGE SCALE GENOMIC DNA]</scope>
    <source>
        <strain evidence="2 3">CBS 27337</strain>
    </source>
</reference>
<dbReference type="HOGENOM" id="CLU_186245_0_0_1"/>
<dbReference type="Proteomes" id="UP000054266">
    <property type="component" value="Unassembled WGS sequence"/>
</dbReference>
<evidence type="ECO:0000256" key="1">
    <source>
        <dbReference type="SAM" id="MobiDB-lite"/>
    </source>
</evidence>
<sequence length="92" mass="9824">MFKMSSTTDTTVNINPIKQENKQPTSTTSTRIVAWGSTTGKLYLDDARLDDPKSRGSIWERLFGSAGDKDDGGKVGDSAVGNNGRDGGGEQK</sequence>
<dbReference type="EMBL" id="KN846956">
    <property type="protein sequence ID" value="KIW73632.1"/>
    <property type="molecule type" value="Genomic_DNA"/>
</dbReference>
<proteinExistence type="predicted"/>
<gene>
    <name evidence="2" type="ORF">PV04_01731</name>
</gene>
<feature type="region of interest" description="Disordered" evidence="1">
    <location>
        <begin position="62"/>
        <end position="92"/>
    </location>
</feature>
<feature type="region of interest" description="Disordered" evidence="1">
    <location>
        <begin position="1"/>
        <end position="29"/>
    </location>
</feature>
<dbReference type="AlphaFoldDB" id="A0A0D2EGZ7"/>
<protein>
    <submittedName>
        <fullName evidence="2">Uncharacterized protein</fullName>
    </submittedName>
</protein>